<evidence type="ECO:0000313" key="3">
    <source>
        <dbReference type="EMBL" id="KAF6235422.1"/>
    </source>
</evidence>
<keyword evidence="4" id="KW-1185">Reference proteome</keyword>
<evidence type="ECO:0000313" key="4">
    <source>
        <dbReference type="Proteomes" id="UP000578531"/>
    </source>
</evidence>
<protein>
    <recommendedName>
        <fullName evidence="2">DUF6604 domain-containing protein</fullName>
    </recommendedName>
</protein>
<dbReference type="InterPro" id="IPR046539">
    <property type="entry name" value="DUF6604"/>
</dbReference>
<reference evidence="3 4" key="1">
    <citation type="journal article" date="2020" name="Genomics">
        <title>Complete, high-quality genomes from long-read metagenomic sequencing of two wolf lichen thalli reveals enigmatic genome architecture.</title>
        <authorList>
            <person name="McKenzie S.K."/>
            <person name="Walston R.F."/>
            <person name="Allen J.L."/>
        </authorList>
    </citation>
    <scope>NUCLEOTIDE SEQUENCE [LARGE SCALE GENOMIC DNA]</scope>
    <source>
        <strain evidence="3">WasteWater2</strain>
    </source>
</reference>
<dbReference type="Pfam" id="PF20253">
    <property type="entry name" value="DUF6604"/>
    <property type="match status" value="1"/>
</dbReference>
<dbReference type="OrthoDB" id="4821062at2759"/>
<feature type="compositionally biased region" description="Basic and acidic residues" evidence="1">
    <location>
        <begin position="129"/>
        <end position="151"/>
    </location>
</feature>
<sequence>MDLLQLRAGGIWVKTAPKGTFKELRRAATTIAKSKCTDVPLRIPYAFQDAIEARKEITTFYKQHTKIDRIDNHDSSVSQLLARDSAQNGVLSSGHGLFGPAEAIIRGSSTQFEDSTLEVAVFENPADCADDRKRQHGAESILKDELHESMKKQTPSAL</sequence>
<proteinExistence type="predicted"/>
<dbReference type="GeneID" id="59288279"/>
<dbReference type="AlphaFoldDB" id="A0A8H6FVA7"/>
<feature type="region of interest" description="Disordered" evidence="1">
    <location>
        <begin position="129"/>
        <end position="158"/>
    </location>
</feature>
<dbReference type="EMBL" id="JACCJC010000025">
    <property type="protein sequence ID" value="KAF6235422.1"/>
    <property type="molecule type" value="Genomic_DNA"/>
</dbReference>
<dbReference type="RefSeq" id="XP_037164793.1">
    <property type="nucleotide sequence ID" value="XM_037308527.1"/>
</dbReference>
<evidence type="ECO:0000256" key="1">
    <source>
        <dbReference type="SAM" id="MobiDB-lite"/>
    </source>
</evidence>
<accession>A0A8H6FVA7</accession>
<gene>
    <name evidence="3" type="ORF">HO173_006618</name>
</gene>
<name>A0A8H6FVA7_9LECA</name>
<comment type="caution">
    <text evidence="3">The sequence shown here is derived from an EMBL/GenBank/DDBJ whole genome shotgun (WGS) entry which is preliminary data.</text>
</comment>
<evidence type="ECO:0000259" key="2">
    <source>
        <dbReference type="Pfam" id="PF20253"/>
    </source>
</evidence>
<dbReference type="Proteomes" id="UP000578531">
    <property type="component" value="Unassembled WGS sequence"/>
</dbReference>
<organism evidence="3 4">
    <name type="scientific">Letharia columbiana</name>
    <dbReference type="NCBI Taxonomy" id="112416"/>
    <lineage>
        <taxon>Eukaryota</taxon>
        <taxon>Fungi</taxon>
        <taxon>Dikarya</taxon>
        <taxon>Ascomycota</taxon>
        <taxon>Pezizomycotina</taxon>
        <taxon>Lecanoromycetes</taxon>
        <taxon>OSLEUM clade</taxon>
        <taxon>Lecanoromycetidae</taxon>
        <taxon>Lecanorales</taxon>
        <taxon>Lecanorineae</taxon>
        <taxon>Parmeliaceae</taxon>
        <taxon>Letharia</taxon>
    </lineage>
</organism>
<feature type="domain" description="DUF6604" evidence="2">
    <location>
        <begin position="20"/>
        <end position="69"/>
    </location>
</feature>